<protein>
    <submittedName>
        <fullName evidence="1">Uncharacterized protein</fullName>
    </submittedName>
</protein>
<evidence type="ECO:0000313" key="1">
    <source>
        <dbReference type="EMBL" id="GBM53043.1"/>
    </source>
</evidence>
<accession>A0A4Y2GHH4</accession>
<proteinExistence type="predicted"/>
<gene>
    <name evidence="1" type="ORF">AVEN_22417_1</name>
</gene>
<evidence type="ECO:0000313" key="2">
    <source>
        <dbReference type="Proteomes" id="UP000499080"/>
    </source>
</evidence>
<name>A0A4Y2GHH4_ARAVE</name>
<organism evidence="1 2">
    <name type="scientific">Araneus ventricosus</name>
    <name type="common">Orbweaver spider</name>
    <name type="synonym">Epeira ventricosa</name>
    <dbReference type="NCBI Taxonomy" id="182803"/>
    <lineage>
        <taxon>Eukaryota</taxon>
        <taxon>Metazoa</taxon>
        <taxon>Ecdysozoa</taxon>
        <taxon>Arthropoda</taxon>
        <taxon>Chelicerata</taxon>
        <taxon>Arachnida</taxon>
        <taxon>Araneae</taxon>
        <taxon>Araneomorphae</taxon>
        <taxon>Entelegynae</taxon>
        <taxon>Araneoidea</taxon>
        <taxon>Araneidae</taxon>
        <taxon>Araneus</taxon>
    </lineage>
</organism>
<comment type="caution">
    <text evidence="1">The sequence shown here is derived from an EMBL/GenBank/DDBJ whole genome shotgun (WGS) entry which is preliminary data.</text>
</comment>
<dbReference type="AlphaFoldDB" id="A0A4Y2GHH4"/>
<reference evidence="1 2" key="1">
    <citation type="journal article" date="2019" name="Sci. Rep.">
        <title>Orb-weaving spider Araneus ventricosus genome elucidates the spidroin gene catalogue.</title>
        <authorList>
            <person name="Kono N."/>
            <person name="Nakamura H."/>
            <person name="Ohtoshi R."/>
            <person name="Moran D.A.P."/>
            <person name="Shinohara A."/>
            <person name="Yoshida Y."/>
            <person name="Fujiwara M."/>
            <person name="Mori M."/>
            <person name="Tomita M."/>
            <person name="Arakawa K."/>
        </authorList>
    </citation>
    <scope>NUCLEOTIDE SEQUENCE [LARGE SCALE GENOMIC DNA]</scope>
</reference>
<dbReference type="EMBL" id="BGPR01001403">
    <property type="protein sequence ID" value="GBM53043.1"/>
    <property type="molecule type" value="Genomic_DNA"/>
</dbReference>
<sequence>MASVQVNSVHVAGRGPFLKFMTRCITRSMACRYLQVINPCYTGLFNMDSDEALEQRLGNAENAPCYPEIMAILQTMLIHRNPHAQLFKFVKHHMANVPNVKLQQKMLLI</sequence>
<dbReference type="Proteomes" id="UP000499080">
    <property type="component" value="Unassembled WGS sequence"/>
</dbReference>
<keyword evidence="2" id="KW-1185">Reference proteome</keyword>